<evidence type="ECO:0000313" key="1">
    <source>
        <dbReference type="EMBL" id="KAL3678984.1"/>
    </source>
</evidence>
<dbReference type="PANTHER" id="PTHR47679">
    <property type="entry name" value="PROTEIN TORNADO 1"/>
    <property type="match status" value="1"/>
</dbReference>
<protein>
    <submittedName>
        <fullName evidence="1">Uncharacterized protein</fullName>
    </submittedName>
</protein>
<organism evidence="1 2">
    <name type="scientific">Riccia sorocarpa</name>
    <dbReference type="NCBI Taxonomy" id="122646"/>
    <lineage>
        <taxon>Eukaryota</taxon>
        <taxon>Viridiplantae</taxon>
        <taxon>Streptophyta</taxon>
        <taxon>Embryophyta</taxon>
        <taxon>Marchantiophyta</taxon>
        <taxon>Marchantiopsida</taxon>
        <taxon>Marchantiidae</taxon>
        <taxon>Marchantiales</taxon>
        <taxon>Ricciaceae</taxon>
        <taxon>Riccia</taxon>
    </lineage>
</organism>
<comment type="caution">
    <text evidence="1">The sequence shown here is derived from an EMBL/GenBank/DDBJ whole genome shotgun (WGS) entry which is preliminary data.</text>
</comment>
<accession>A0ABD3GMP6</accession>
<keyword evidence="2" id="KW-1185">Reference proteome</keyword>
<dbReference type="Proteomes" id="UP001633002">
    <property type="component" value="Unassembled WGS sequence"/>
</dbReference>
<reference evidence="1 2" key="1">
    <citation type="submission" date="2024-09" db="EMBL/GenBank/DDBJ databases">
        <title>Chromosome-scale assembly of Riccia sorocarpa.</title>
        <authorList>
            <person name="Paukszto L."/>
        </authorList>
    </citation>
    <scope>NUCLEOTIDE SEQUENCE [LARGE SCALE GENOMIC DNA]</scope>
    <source>
        <strain evidence="1">LP-2024</strain>
        <tissue evidence="1">Aerial parts of the thallus</tissue>
    </source>
</reference>
<name>A0ABD3GMP6_9MARC</name>
<proteinExistence type="predicted"/>
<sequence length="181" mass="20836">MCSLRISSDTIFMLEIIQQVTKLQKGLRSKCVLTTKKVKSLSGISPGNVSIVLCLISYSPEKHQSFAFVFALNPFQGDSEEIMQEDIYDAFPRELREWLKFVASQGQNGGGEEHLPQVLVVITHRELTKKYPTSFECGLRVREIMERFESIFQCVVKLVSKVYNAEARDKEEIRPFLHERF</sequence>
<dbReference type="PANTHER" id="PTHR47679:SF1">
    <property type="entry name" value="PROTEIN TORNADO 1"/>
    <property type="match status" value="1"/>
</dbReference>
<gene>
    <name evidence="1" type="ORF">R1sor_021940</name>
</gene>
<dbReference type="EMBL" id="JBJQOH010000007">
    <property type="protein sequence ID" value="KAL3678984.1"/>
    <property type="molecule type" value="Genomic_DNA"/>
</dbReference>
<evidence type="ECO:0000313" key="2">
    <source>
        <dbReference type="Proteomes" id="UP001633002"/>
    </source>
</evidence>
<dbReference type="AlphaFoldDB" id="A0ABD3GMP6"/>